<dbReference type="CDD" id="cd06578">
    <property type="entry name" value="HemD"/>
    <property type="match status" value="1"/>
</dbReference>
<dbReference type="OrthoDB" id="9787650at2"/>
<dbReference type="GO" id="GO:0004852">
    <property type="term" value="F:uroporphyrinogen-III synthase activity"/>
    <property type="evidence" value="ECO:0007669"/>
    <property type="project" value="UniProtKB-UniRule"/>
</dbReference>
<protein>
    <recommendedName>
        <fullName evidence="7 9">Uroporphyrinogen-III synthase</fullName>
        <ecNumber evidence="3 9">4.2.1.75</ecNumber>
    </recommendedName>
</protein>
<dbReference type="EMBL" id="RBJC01000004">
    <property type="protein sequence ID" value="RKR77213.1"/>
    <property type="molecule type" value="Genomic_DNA"/>
</dbReference>
<sequence>MNVLVTRPDIRGKQLVELLEKENIFAIQQPLFTVEVGKELTQLPSILSRLKSGDYVFAVSKNAIDFATRTLSDTGFSWRGDLHYFAVGKMSAAYFAGKIGRAVRYPIVSETSEGLLDLPEMQILSDKNIVILRADTGRDYFANEAISRGAVVQSLECYRRIGLNDELKQRLSLSKRAGIDTIVVTSVEILNMLVEFTQKIDHDWLLNCKLIVVSPRIAKEAEKLGWMVDHIAISYNADNQSLLNTILNKE</sequence>
<evidence type="ECO:0000256" key="6">
    <source>
        <dbReference type="ARBA" id="ARBA00037589"/>
    </source>
</evidence>
<dbReference type="Gene3D" id="3.40.50.10090">
    <property type="match status" value="2"/>
</dbReference>
<evidence type="ECO:0000256" key="8">
    <source>
        <dbReference type="ARBA" id="ARBA00048617"/>
    </source>
</evidence>
<dbReference type="Pfam" id="PF02602">
    <property type="entry name" value="HEM4"/>
    <property type="match status" value="1"/>
</dbReference>
<evidence type="ECO:0000256" key="7">
    <source>
        <dbReference type="ARBA" id="ARBA00040167"/>
    </source>
</evidence>
<dbReference type="GO" id="GO:0006782">
    <property type="term" value="P:protoporphyrinogen IX biosynthetic process"/>
    <property type="evidence" value="ECO:0007669"/>
    <property type="project" value="UniProtKB-UniRule"/>
</dbReference>
<evidence type="ECO:0000256" key="4">
    <source>
        <dbReference type="ARBA" id="ARBA00023239"/>
    </source>
</evidence>
<evidence type="ECO:0000256" key="2">
    <source>
        <dbReference type="ARBA" id="ARBA00008133"/>
    </source>
</evidence>
<dbReference type="UniPathway" id="UPA00251">
    <property type="reaction ID" value="UER00320"/>
</dbReference>
<name>A0A420XIZ8_9PAST</name>
<evidence type="ECO:0000313" key="12">
    <source>
        <dbReference type="Proteomes" id="UP000280099"/>
    </source>
</evidence>
<evidence type="ECO:0000313" key="11">
    <source>
        <dbReference type="EMBL" id="RKR77213.1"/>
    </source>
</evidence>
<evidence type="ECO:0000259" key="10">
    <source>
        <dbReference type="Pfam" id="PF02602"/>
    </source>
</evidence>
<evidence type="ECO:0000256" key="3">
    <source>
        <dbReference type="ARBA" id="ARBA00013109"/>
    </source>
</evidence>
<dbReference type="Proteomes" id="UP000280099">
    <property type="component" value="Unassembled WGS sequence"/>
</dbReference>
<keyword evidence="12" id="KW-1185">Reference proteome</keyword>
<gene>
    <name evidence="11" type="ORF">DES31_0538</name>
</gene>
<proteinExistence type="inferred from homology"/>
<comment type="similarity">
    <text evidence="2 9">Belongs to the uroporphyrinogen-III synthase family.</text>
</comment>
<dbReference type="SUPFAM" id="SSF69618">
    <property type="entry name" value="HemD-like"/>
    <property type="match status" value="1"/>
</dbReference>
<dbReference type="PANTHER" id="PTHR38042">
    <property type="entry name" value="UROPORPHYRINOGEN-III SYNTHASE, CHLOROPLASTIC"/>
    <property type="match status" value="1"/>
</dbReference>
<evidence type="ECO:0000256" key="1">
    <source>
        <dbReference type="ARBA" id="ARBA00004772"/>
    </source>
</evidence>
<evidence type="ECO:0000256" key="9">
    <source>
        <dbReference type="RuleBase" id="RU366031"/>
    </source>
</evidence>
<dbReference type="InterPro" id="IPR003754">
    <property type="entry name" value="4pyrrol_synth_uPrphyn_synth"/>
</dbReference>
<evidence type="ECO:0000256" key="5">
    <source>
        <dbReference type="ARBA" id="ARBA00023244"/>
    </source>
</evidence>
<dbReference type="RefSeq" id="WP_121121727.1">
    <property type="nucleotide sequence ID" value="NZ_CP016604.1"/>
</dbReference>
<dbReference type="AlphaFoldDB" id="A0A420XIZ8"/>
<feature type="domain" description="Tetrapyrrole biosynthesis uroporphyrinogen III synthase" evidence="10">
    <location>
        <begin position="14"/>
        <end position="238"/>
    </location>
</feature>
<dbReference type="GO" id="GO:0006780">
    <property type="term" value="P:uroporphyrinogen III biosynthetic process"/>
    <property type="evidence" value="ECO:0007669"/>
    <property type="project" value="UniProtKB-UniRule"/>
</dbReference>
<keyword evidence="4 9" id="KW-0456">Lyase</keyword>
<comment type="catalytic activity">
    <reaction evidence="8 9">
        <text>hydroxymethylbilane = uroporphyrinogen III + H2O</text>
        <dbReference type="Rhea" id="RHEA:18965"/>
        <dbReference type="ChEBI" id="CHEBI:15377"/>
        <dbReference type="ChEBI" id="CHEBI:57308"/>
        <dbReference type="ChEBI" id="CHEBI:57845"/>
        <dbReference type="EC" id="4.2.1.75"/>
    </reaction>
</comment>
<dbReference type="InterPro" id="IPR036108">
    <property type="entry name" value="4pyrrol_syn_uPrphyn_synt_sf"/>
</dbReference>
<dbReference type="PANTHER" id="PTHR38042:SF1">
    <property type="entry name" value="UROPORPHYRINOGEN-III SYNTHASE, CHLOROPLASTIC"/>
    <property type="match status" value="1"/>
</dbReference>
<comment type="caution">
    <text evidence="11">The sequence shown here is derived from an EMBL/GenBank/DDBJ whole genome shotgun (WGS) entry which is preliminary data.</text>
</comment>
<dbReference type="EC" id="4.2.1.75" evidence="3 9"/>
<reference evidence="11 12" key="1">
    <citation type="submission" date="2018-10" db="EMBL/GenBank/DDBJ databases">
        <title>Genomic Encyclopedia of Type Strains, Phase IV (KMG-IV): sequencing the most valuable type-strain genomes for metagenomic binning, comparative biology and taxonomic classification.</title>
        <authorList>
            <person name="Goeker M."/>
        </authorList>
    </citation>
    <scope>NUCLEOTIDE SEQUENCE [LARGE SCALE GENOMIC DNA]</scope>
    <source>
        <strain evidence="11 12">DSM 23800</strain>
    </source>
</reference>
<comment type="function">
    <text evidence="6 9">Catalyzes cyclization of the linear tetrapyrrole, hydroxymethylbilane, to the macrocyclic uroporphyrinogen III.</text>
</comment>
<organism evidence="11 12">
    <name type="scientific">Otariodibacter oris</name>
    <dbReference type="NCBI Taxonomy" id="1032623"/>
    <lineage>
        <taxon>Bacteria</taxon>
        <taxon>Pseudomonadati</taxon>
        <taxon>Pseudomonadota</taxon>
        <taxon>Gammaproteobacteria</taxon>
        <taxon>Pasteurellales</taxon>
        <taxon>Pasteurellaceae</taxon>
        <taxon>Otariodibacter</taxon>
    </lineage>
</organism>
<dbReference type="InterPro" id="IPR039793">
    <property type="entry name" value="UROS/Hem4"/>
</dbReference>
<accession>A0A420XIZ8</accession>
<comment type="pathway">
    <text evidence="1 9">Porphyrin-containing compound metabolism; protoporphyrin-IX biosynthesis; coproporphyrinogen-III from 5-aminolevulinate: step 3/4.</text>
</comment>
<keyword evidence="5 9" id="KW-0627">Porphyrin biosynthesis</keyword>